<sequence length="287" mass="28540">MREAGEVGEAGEGGAVLVLHGGPGPGGVAPLVDHLARDHRVLAPTHPGWDGTVRPDSLDSVRALAAAYLDLLARLEVRDATVIGTSFGGWVAAQAAVDDREGRISRLVLVDAVGPVVPGQQVTVPGGPPAPGSEAPAGGPERDGPESGGSESGGSERGGPERGGPERGGPESGGPETGGPEGGGPPVGAMGGAMAAMWVYAGPDMGDPDLLPRLSAVTCPVLVVWGGDDTVVTPEFGRAYAAGFPHARFELIPGVGHAPVREAPEALSALLDPFLAHSDSDSGSGAL</sequence>
<comment type="caution">
    <text evidence="3">The sequence shown here is derived from an EMBL/GenBank/DDBJ whole genome shotgun (WGS) entry which is preliminary data.</text>
</comment>
<evidence type="ECO:0000256" key="1">
    <source>
        <dbReference type="SAM" id="MobiDB-lite"/>
    </source>
</evidence>
<evidence type="ECO:0000313" key="3">
    <source>
        <dbReference type="EMBL" id="KOG91673.1"/>
    </source>
</evidence>
<dbReference type="PANTHER" id="PTHR43689">
    <property type="entry name" value="HYDROLASE"/>
    <property type="match status" value="1"/>
</dbReference>
<reference evidence="3 4" key="1">
    <citation type="submission" date="2015-07" db="EMBL/GenBank/DDBJ databases">
        <authorList>
            <person name="Ju K.-S."/>
            <person name="Doroghazi J.R."/>
            <person name="Metcalf W.W."/>
        </authorList>
    </citation>
    <scope>NUCLEOTIDE SEQUENCE [LARGE SCALE GENOMIC DNA]</scope>
    <source>
        <strain evidence="3 4">NRRL B-3589</strain>
    </source>
</reference>
<dbReference type="Gene3D" id="3.40.50.1820">
    <property type="entry name" value="alpha/beta hydrolase"/>
    <property type="match status" value="2"/>
</dbReference>
<gene>
    <name evidence="3" type="ORF">ADK38_01900</name>
</gene>
<feature type="domain" description="AB hydrolase-1" evidence="2">
    <location>
        <begin position="16"/>
        <end position="269"/>
    </location>
</feature>
<accession>A0ABR5JDZ0</accession>
<keyword evidence="4" id="KW-1185">Reference proteome</keyword>
<evidence type="ECO:0000259" key="2">
    <source>
        <dbReference type="Pfam" id="PF12697"/>
    </source>
</evidence>
<protein>
    <submittedName>
        <fullName evidence="3">Hydrolase</fullName>
    </submittedName>
</protein>
<evidence type="ECO:0000313" key="4">
    <source>
        <dbReference type="Proteomes" id="UP000037020"/>
    </source>
</evidence>
<dbReference type="EMBL" id="LGUT01000143">
    <property type="protein sequence ID" value="KOG91673.1"/>
    <property type="molecule type" value="Genomic_DNA"/>
</dbReference>
<feature type="region of interest" description="Disordered" evidence="1">
    <location>
        <begin position="119"/>
        <end position="189"/>
    </location>
</feature>
<dbReference type="SUPFAM" id="SSF53474">
    <property type="entry name" value="alpha/beta-Hydrolases"/>
    <property type="match status" value="1"/>
</dbReference>
<name>A0ABR5JDZ0_9ACTN</name>
<feature type="compositionally biased region" description="Gly residues" evidence="1">
    <location>
        <begin position="170"/>
        <end position="189"/>
    </location>
</feature>
<feature type="compositionally biased region" description="Gly residues" evidence="1">
    <location>
        <begin position="146"/>
        <end position="157"/>
    </location>
</feature>
<dbReference type="Proteomes" id="UP000037020">
    <property type="component" value="Unassembled WGS sequence"/>
</dbReference>
<dbReference type="GO" id="GO:0016787">
    <property type="term" value="F:hydrolase activity"/>
    <property type="evidence" value="ECO:0007669"/>
    <property type="project" value="UniProtKB-KW"/>
</dbReference>
<dbReference type="InterPro" id="IPR029058">
    <property type="entry name" value="AB_hydrolase_fold"/>
</dbReference>
<dbReference type="InterPro" id="IPR000073">
    <property type="entry name" value="AB_hydrolase_1"/>
</dbReference>
<proteinExistence type="predicted"/>
<feature type="compositionally biased region" description="Basic and acidic residues" evidence="1">
    <location>
        <begin position="158"/>
        <end position="169"/>
    </location>
</feature>
<organism evidence="3 4">
    <name type="scientific">Streptomyces varsoviensis</name>
    <dbReference type="NCBI Taxonomy" id="67373"/>
    <lineage>
        <taxon>Bacteria</taxon>
        <taxon>Bacillati</taxon>
        <taxon>Actinomycetota</taxon>
        <taxon>Actinomycetes</taxon>
        <taxon>Kitasatosporales</taxon>
        <taxon>Streptomycetaceae</taxon>
        <taxon>Streptomyces</taxon>
    </lineage>
</organism>
<dbReference type="PANTHER" id="PTHR43689:SF8">
    <property type="entry name" value="ALPHA_BETA-HYDROLASES SUPERFAMILY PROTEIN"/>
    <property type="match status" value="1"/>
</dbReference>
<dbReference type="Pfam" id="PF12697">
    <property type="entry name" value="Abhydrolase_6"/>
    <property type="match status" value="1"/>
</dbReference>
<keyword evidence="3" id="KW-0378">Hydrolase</keyword>